<keyword evidence="6" id="KW-0847">Vitamin C</keyword>
<dbReference type="Gene3D" id="2.60.120.620">
    <property type="entry name" value="q2cbj1_9rhob like domain"/>
    <property type="match status" value="1"/>
</dbReference>
<dbReference type="SUPFAM" id="SSF51197">
    <property type="entry name" value="Clavaminate synthase-like"/>
    <property type="match status" value="1"/>
</dbReference>
<keyword evidence="8" id="KW-0560">Oxidoreductase</keyword>
<dbReference type="EC" id="1.14.11.18" evidence="10"/>
<dbReference type="Pfam" id="PF05721">
    <property type="entry name" value="PhyH"/>
    <property type="match status" value="1"/>
</dbReference>
<evidence type="ECO:0000256" key="12">
    <source>
        <dbReference type="ARBA" id="ARBA00034924"/>
    </source>
</evidence>
<comment type="cofactor">
    <cofactor evidence="2">
        <name>Fe cation</name>
        <dbReference type="ChEBI" id="CHEBI:24875"/>
    </cofactor>
</comment>
<feature type="non-terminal residue" evidence="13">
    <location>
        <position position="1"/>
    </location>
</feature>
<dbReference type="GO" id="GO:0031418">
    <property type="term" value="F:L-ascorbic acid binding"/>
    <property type="evidence" value="ECO:0007669"/>
    <property type="project" value="UniProtKB-KW"/>
</dbReference>
<dbReference type="InParanoid" id="A0A1V9X470"/>
<organism evidence="13 14">
    <name type="scientific">Tropilaelaps mercedesae</name>
    <dbReference type="NCBI Taxonomy" id="418985"/>
    <lineage>
        <taxon>Eukaryota</taxon>
        <taxon>Metazoa</taxon>
        <taxon>Ecdysozoa</taxon>
        <taxon>Arthropoda</taxon>
        <taxon>Chelicerata</taxon>
        <taxon>Arachnida</taxon>
        <taxon>Acari</taxon>
        <taxon>Parasitiformes</taxon>
        <taxon>Mesostigmata</taxon>
        <taxon>Gamasina</taxon>
        <taxon>Dermanyssoidea</taxon>
        <taxon>Laelapidae</taxon>
        <taxon>Tropilaelaps</taxon>
    </lineage>
</organism>
<evidence type="ECO:0000256" key="1">
    <source>
        <dbReference type="ARBA" id="ARBA00001961"/>
    </source>
</evidence>
<comment type="caution">
    <text evidence="13">The sequence shown here is derived from an EMBL/GenBank/DDBJ whole genome shotgun (WGS) entry which is preliminary data.</text>
</comment>
<comment type="pathway">
    <text evidence="3">Lipid metabolism; fatty acid metabolism.</text>
</comment>
<dbReference type="AlphaFoldDB" id="A0A1V9X470"/>
<evidence type="ECO:0000313" key="13">
    <source>
        <dbReference type="EMBL" id="OQR68287.1"/>
    </source>
</evidence>
<evidence type="ECO:0000256" key="8">
    <source>
        <dbReference type="ARBA" id="ARBA00023002"/>
    </source>
</evidence>
<name>A0A1V9X470_9ACAR</name>
<dbReference type="PANTHER" id="PTHR21308:SF1">
    <property type="entry name" value="PHYTANOYL-COA DIOXYGENASE, PEROXISOMAL"/>
    <property type="match status" value="1"/>
</dbReference>
<evidence type="ECO:0000256" key="4">
    <source>
        <dbReference type="ARBA" id="ARBA00005830"/>
    </source>
</evidence>
<dbReference type="PANTHER" id="PTHR21308">
    <property type="entry name" value="PHYTANOYL-COA ALPHA-HYDROXYLASE"/>
    <property type="match status" value="1"/>
</dbReference>
<dbReference type="OrthoDB" id="2328924at2759"/>
<keyword evidence="14" id="KW-1185">Reference proteome</keyword>
<evidence type="ECO:0000256" key="5">
    <source>
        <dbReference type="ARBA" id="ARBA00022723"/>
    </source>
</evidence>
<dbReference type="InterPro" id="IPR008775">
    <property type="entry name" value="Phytyl_CoA_dOase-like"/>
</dbReference>
<evidence type="ECO:0000256" key="3">
    <source>
        <dbReference type="ARBA" id="ARBA00004872"/>
    </source>
</evidence>
<evidence type="ECO:0000256" key="6">
    <source>
        <dbReference type="ARBA" id="ARBA00022896"/>
    </source>
</evidence>
<keyword evidence="5" id="KW-0479">Metal-binding</keyword>
<gene>
    <name evidence="13" type="ORF">BIW11_13006</name>
</gene>
<dbReference type="Proteomes" id="UP000192247">
    <property type="component" value="Unassembled WGS sequence"/>
</dbReference>
<evidence type="ECO:0000313" key="14">
    <source>
        <dbReference type="Proteomes" id="UP000192247"/>
    </source>
</evidence>
<dbReference type="STRING" id="418985.A0A1V9X470"/>
<dbReference type="EMBL" id="MNPL01025422">
    <property type="protein sequence ID" value="OQR68287.1"/>
    <property type="molecule type" value="Genomic_DNA"/>
</dbReference>
<dbReference type="InterPro" id="IPR047128">
    <property type="entry name" value="PhyH"/>
</dbReference>
<dbReference type="FunFam" id="2.60.120.620:FF:000012">
    <property type="entry name" value="Phytanoyl-CoA dioxygenase, peroxisomal"/>
    <property type="match status" value="1"/>
</dbReference>
<evidence type="ECO:0000256" key="2">
    <source>
        <dbReference type="ARBA" id="ARBA00001962"/>
    </source>
</evidence>
<evidence type="ECO:0000256" key="10">
    <source>
        <dbReference type="ARBA" id="ARBA00034809"/>
    </source>
</evidence>
<comment type="similarity">
    <text evidence="4">Belongs to the PhyH family.</text>
</comment>
<sequence>HGGTTAFEGDFPATSIPDFRVQASLRGEVADMLPTLLRTLPLRAAPTEATACTAKAIQIGQQRYMSKFRFTLDHPKLSSEQRQFYEDNGYLIVKGMFKPQDLQKFARRFEDIASGKVKVPGLTVMRDISLRDVAKPEKYVVNKVQDIFLDEQLWEYCTYPQVLDWTEAFVGSNQMAVHTMLINKPPDIGTLTSRHPLHQDLYYFPFRPADRIVCAWTAIERVTRENGCLVGVPGTHKGGLLEHAYPEWEGGVNKAYHGIKNFEEVIGKRVYFEMDAGDTVLFHPLLIHGSGANRTKGFRKAISCHYAASECEYIDVTGTNQENIAKEVLEIAHRRGIPVTDYRDAWRYRSQLREAVPAAGCEAVDVIPRKLQAAGHNQQSLIIALSSGNSAAVSGVNSTVEALYERDSAWSHLDDVAGAEFIGIAGRSEADSKTINKFHPSWQQ</sequence>
<reference evidence="13 14" key="1">
    <citation type="journal article" date="2017" name="Gigascience">
        <title>Draft genome of the honey bee ectoparasitic mite, Tropilaelaps mercedesae, is shaped by the parasitic life history.</title>
        <authorList>
            <person name="Dong X."/>
            <person name="Armstrong S.D."/>
            <person name="Xia D."/>
            <person name="Makepeace B.L."/>
            <person name="Darby A.C."/>
            <person name="Kadowaki T."/>
        </authorList>
    </citation>
    <scope>NUCLEOTIDE SEQUENCE [LARGE SCALE GENOMIC DNA]</scope>
    <source>
        <strain evidence="13">Wuxi-XJTLU</strain>
    </source>
</reference>
<comment type="cofactor">
    <cofactor evidence="1">
        <name>L-ascorbate</name>
        <dbReference type="ChEBI" id="CHEBI:38290"/>
    </cofactor>
</comment>
<protein>
    <recommendedName>
        <fullName evidence="10">phytanoyl-CoA dioxygenase</fullName>
        <ecNumber evidence="10">1.14.11.18</ecNumber>
    </recommendedName>
    <alternativeName>
        <fullName evidence="11">Phytanic acid oxidase</fullName>
    </alternativeName>
    <alternativeName>
        <fullName evidence="12">Phytanoyl-CoA alpha-hydroxylase</fullName>
    </alternativeName>
</protein>
<keyword evidence="7 13" id="KW-0223">Dioxygenase</keyword>
<evidence type="ECO:0000256" key="9">
    <source>
        <dbReference type="ARBA" id="ARBA00023004"/>
    </source>
</evidence>
<accession>A0A1V9X470</accession>
<keyword evidence="9" id="KW-0408">Iron</keyword>
<evidence type="ECO:0000256" key="7">
    <source>
        <dbReference type="ARBA" id="ARBA00022964"/>
    </source>
</evidence>
<dbReference type="GO" id="GO:0046872">
    <property type="term" value="F:metal ion binding"/>
    <property type="evidence" value="ECO:0007669"/>
    <property type="project" value="UniProtKB-KW"/>
</dbReference>
<dbReference type="GO" id="GO:0001561">
    <property type="term" value="P:fatty acid alpha-oxidation"/>
    <property type="evidence" value="ECO:0007669"/>
    <property type="project" value="InterPro"/>
</dbReference>
<proteinExistence type="inferred from homology"/>
<dbReference type="GO" id="GO:0048244">
    <property type="term" value="F:phytanoyl-CoA dioxygenase activity"/>
    <property type="evidence" value="ECO:0007669"/>
    <property type="project" value="UniProtKB-EC"/>
</dbReference>
<evidence type="ECO:0000256" key="11">
    <source>
        <dbReference type="ARBA" id="ARBA00034921"/>
    </source>
</evidence>
<dbReference type="GO" id="GO:0005777">
    <property type="term" value="C:peroxisome"/>
    <property type="evidence" value="ECO:0007669"/>
    <property type="project" value="UniProtKB-ARBA"/>
</dbReference>